<keyword evidence="2" id="KW-1185">Reference proteome</keyword>
<dbReference type="AlphaFoldDB" id="A0A1I2H8A4"/>
<name>A0A1I2H8A4_9BACT</name>
<organism evidence="1 2">
    <name type="scientific">Thermoflexibacter ruber</name>
    <dbReference type="NCBI Taxonomy" id="1003"/>
    <lineage>
        <taxon>Bacteria</taxon>
        <taxon>Pseudomonadati</taxon>
        <taxon>Bacteroidota</taxon>
        <taxon>Cytophagia</taxon>
        <taxon>Cytophagales</taxon>
        <taxon>Thermoflexibacteraceae</taxon>
        <taxon>Thermoflexibacter</taxon>
    </lineage>
</organism>
<gene>
    <name evidence="1" type="ORF">SAMN04488541_102241</name>
</gene>
<accession>A0A1I2H8A4</accession>
<dbReference type="Proteomes" id="UP000199513">
    <property type="component" value="Unassembled WGS sequence"/>
</dbReference>
<evidence type="ECO:0000313" key="1">
    <source>
        <dbReference type="EMBL" id="SFF25818.1"/>
    </source>
</evidence>
<dbReference type="PROSITE" id="PS51257">
    <property type="entry name" value="PROKAR_LIPOPROTEIN"/>
    <property type="match status" value="1"/>
</dbReference>
<evidence type="ECO:0000313" key="2">
    <source>
        <dbReference type="Proteomes" id="UP000199513"/>
    </source>
</evidence>
<proteinExistence type="predicted"/>
<dbReference type="EMBL" id="FONY01000022">
    <property type="protein sequence ID" value="SFF25818.1"/>
    <property type="molecule type" value="Genomic_DNA"/>
</dbReference>
<sequence length="151" mass="16787">MKKVFVLISILSALLLSCNKIDVSEQTLVASQDFTNQAIMPERFTQFGSGLLAKHNKHSSILPLETEGIYTIRMGSSNGEFENVFANLYNQHGELVASNYAKTAKGTVKFHDAWIYRCAEAGNFKLVLDTRKSEADINYALGVIKPKQVLD</sequence>
<dbReference type="RefSeq" id="WP_143090919.1">
    <property type="nucleotide sequence ID" value="NZ_FONY01000022.1"/>
</dbReference>
<reference evidence="1 2" key="1">
    <citation type="submission" date="2016-10" db="EMBL/GenBank/DDBJ databases">
        <authorList>
            <person name="de Groot N.N."/>
        </authorList>
    </citation>
    <scope>NUCLEOTIDE SEQUENCE [LARGE SCALE GENOMIC DNA]</scope>
    <source>
        <strain>GEY</strain>
        <strain evidence="2">DSM 9560</strain>
    </source>
</reference>
<protein>
    <submittedName>
        <fullName evidence="1">Uncharacterized protein</fullName>
    </submittedName>
</protein>
<dbReference type="STRING" id="1003.SAMN04488541_102241"/>